<dbReference type="Proteomes" id="UP000011615">
    <property type="component" value="Unassembled WGS sequence"/>
</dbReference>
<gene>
    <name evidence="1" type="ORF">C476_11916</name>
</gene>
<keyword evidence="2" id="KW-1185">Reference proteome</keyword>
<proteinExistence type="predicted"/>
<evidence type="ECO:0000313" key="1">
    <source>
        <dbReference type="EMBL" id="ELZ19465.1"/>
    </source>
</evidence>
<protein>
    <submittedName>
        <fullName evidence="1">Uncharacterized protein</fullName>
    </submittedName>
</protein>
<dbReference type="AlphaFoldDB" id="M0C8A3"/>
<comment type="caution">
    <text evidence="1">The sequence shown here is derived from an EMBL/GenBank/DDBJ whole genome shotgun (WGS) entry which is preliminary data.</text>
</comment>
<dbReference type="EMBL" id="AOIT01000048">
    <property type="protein sequence ID" value="ELZ19465.1"/>
    <property type="molecule type" value="Genomic_DNA"/>
</dbReference>
<sequence>MGRFGLARDDARAERVTIREWPRPAAGLEWCADAHHNVFSPLANQPKYGTRIPRTAYVFRCPVEETGLGTRTAYVFRCRRAATATTHGIRLLLCPVSRAGGSACVHTGRVRRNRPFDAAAGVVPGQYRNR</sequence>
<name>M0C8A3_9EURY</name>
<dbReference type="STRING" id="1230457.C476_11916"/>
<reference evidence="1 2" key="1">
    <citation type="journal article" date="2014" name="PLoS Genet.">
        <title>Phylogenetically driven sequencing of extremely halophilic archaea reveals strategies for static and dynamic osmo-response.</title>
        <authorList>
            <person name="Becker E.A."/>
            <person name="Seitzer P.M."/>
            <person name="Tritt A."/>
            <person name="Larsen D."/>
            <person name="Krusor M."/>
            <person name="Yao A.I."/>
            <person name="Wu D."/>
            <person name="Madern D."/>
            <person name="Eisen J.A."/>
            <person name="Darling A.E."/>
            <person name="Facciotti M.T."/>
        </authorList>
    </citation>
    <scope>NUCLEOTIDE SEQUENCE [LARGE SCALE GENOMIC DNA]</scope>
    <source>
        <strain evidence="1 2">JCM 13563</strain>
    </source>
</reference>
<accession>M0C8A3</accession>
<evidence type="ECO:0000313" key="2">
    <source>
        <dbReference type="Proteomes" id="UP000011615"/>
    </source>
</evidence>
<organism evidence="1 2">
    <name type="scientific">Natrinema limicola JCM 13563</name>
    <dbReference type="NCBI Taxonomy" id="1230457"/>
    <lineage>
        <taxon>Archaea</taxon>
        <taxon>Methanobacteriati</taxon>
        <taxon>Methanobacteriota</taxon>
        <taxon>Stenosarchaea group</taxon>
        <taxon>Halobacteria</taxon>
        <taxon>Halobacteriales</taxon>
        <taxon>Natrialbaceae</taxon>
        <taxon>Natrinema</taxon>
    </lineage>
</organism>